<reference evidence="4" key="1">
    <citation type="submission" date="2018-01" db="EMBL/GenBank/DDBJ databases">
        <title>Complete genome of Tamlana sp. UJ94.</title>
        <authorList>
            <person name="Jung J."/>
            <person name="Chung D."/>
            <person name="Bae S.S."/>
            <person name="Baek K."/>
        </authorList>
    </citation>
    <scope>NUCLEOTIDE SEQUENCE [LARGE SCALE GENOMIC DNA]</scope>
    <source>
        <strain evidence="4">UJ94</strain>
    </source>
</reference>
<dbReference type="InterPro" id="IPR015943">
    <property type="entry name" value="WD40/YVTN_repeat-like_dom_sf"/>
</dbReference>
<dbReference type="RefSeq" id="WP_102996283.1">
    <property type="nucleotide sequence ID" value="NZ_CP025938.1"/>
</dbReference>
<dbReference type="InterPro" id="IPR050282">
    <property type="entry name" value="Cycloisomerase_2"/>
</dbReference>
<proteinExistence type="inferred from homology"/>
<accession>A0A2I7SK90</accession>
<dbReference type="PANTHER" id="PTHR30344">
    <property type="entry name" value="6-PHOSPHOGLUCONOLACTONASE-RELATED"/>
    <property type="match status" value="1"/>
</dbReference>
<evidence type="ECO:0000256" key="2">
    <source>
        <dbReference type="ARBA" id="ARBA00022526"/>
    </source>
</evidence>
<protein>
    <submittedName>
        <fullName evidence="3">6-phosphogluconolactonase</fullName>
    </submittedName>
</protein>
<organism evidence="3 4">
    <name type="scientific">Pseudotamlana carrageenivorans</name>
    <dbReference type="NCBI Taxonomy" id="2069432"/>
    <lineage>
        <taxon>Bacteria</taxon>
        <taxon>Pseudomonadati</taxon>
        <taxon>Bacteroidota</taxon>
        <taxon>Flavobacteriia</taxon>
        <taxon>Flavobacteriales</taxon>
        <taxon>Flavobacteriaceae</taxon>
        <taxon>Pseudotamlana</taxon>
    </lineage>
</organism>
<dbReference type="Pfam" id="PF10282">
    <property type="entry name" value="Lactonase"/>
    <property type="match status" value="1"/>
</dbReference>
<evidence type="ECO:0000256" key="1">
    <source>
        <dbReference type="ARBA" id="ARBA00005564"/>
    </source>
</evidence>
<dbReference type="OrthoDB" id="9790815at2"/>
<dbReference type="Proteomes" id="UP000236592">
    <property type="component" value="Chromosome"/>
</dbReference>
<dbReference type="InterPro" id="IPR011048">
    <property type="entry name" value="Haem_d1_sf"/>
</dbReference>
<evidence type="ECO:0000313" key="3">
    <source>
        <dbReference type="EMBL" id="AUS06326.1"/>
    </source>
</evidence>
<dbReference type="GO" id="GO:0006006">
    <property type="term" value="P:glucose metabolic process"/>
    <property type="evidence" value="ECO:0007669"/>
    <property type="project" value="UniProtKB-KW"/>
</dbReference>
<dbReference type="SUPFAM" id="SSF51004">
    <property type="entry name" value="C-terminal (heme d1) domain of cytochrome cd1-nitrite reductase"/>
    <property type="match status" value="1"/>
</dbReference>
<sequence>MIKRSLIICLIFLCNFQVIQGQDRTLLFVGSFTSKKHGTGIHVFDFNTKSGEAKLISQVDSIINSSFLKLSPNGKYLYSVIESQLQTHGKIAAFKIDPKAGTLNLINKQDCGGRNPAHIEIDKTGKALAVSNYTDPSLSFFEVNETGGINKFDEFFTFTGSSIIKGNQDTAHIHSSNFSPKNDYLFLQDLGSDCIHKFKVNLDANQNMSLQKAGAIKVKPGSGPRHFVFHQNGKYGYGINELSGKVSAYALVNGNLKFLADYNAYSKKQEIYRSADIHISPDGKFLYASNRGPSEDSIVIFSINKNNGALKLIGHEPTYGEHPRNFAIDPSGKFLLVANQFSNNIVIFRRDVETGKLQKLPQELTVDGASSLQMFSYDNH</sequence>
<name>A0A2I7SK90_9FLAO</name>
<keyword evidence="4" id="KW-1185">Reference proteome</keyword>
<dbReference type="AlphaFoldDB" id="A0A2I7SK90"/>
<evidence type="ECO:0000313" key="4">
    <source>
        <dbReference type="Proteomes" id="UP000236592"/>
    </source>
</evidence>
<dbReference type="PANTHER" id="PTHR30344:SF1">
    <property type="entry name" value="6-PHOSPHOGLUCONOLACTONASE"/>
    <property type="match status" value="1"/>
</dbReference>
<keyword evidence="2" id="KW-0119">Carbohydrate metabolism</keyword>
<comment type="similarity">
    <text evidence="1">Belongs to the cycloisomerase 2 family.</text>
</comment>
<dbReference type="EMBL" id="CP025938">
    <property type="protein sequence ID" value="AUS06326.1"/>
    <property type="molecule type" value="Genomic_DNA"/>
</dbReference>
<dbReference type="GO" id="GO:0017057">
    <property type="term" value="F:6-phosphogluconolactonase activity"/>
    <property type="evidence" value="ECO:0007669"/>
    <property type="project" value="TreeGrafter"/>
</dbReference>
<dbReference type="KEGG" id="taj:C1A40_13110"/>
<dbReference type="Gene3D" id="2.130.10.10">
    <property type="entry name" value="YVTN repeat-like/Quinoprotein amine dehydrogenase"/>
    <property type="match status" value="1"/>
</dbReference>
<keyword evidence="2" id="KW-0313">Glucose metabolism</keyword>
<dbReference type="InterPro" id="IPR019405">
    <property type="entry name" value="Lactonase_7-beta_prop"/>
</dbReference>
<gene>
    <name evidence="3" type="ORF">C1A40_13110</name>
</gene>